<dbReference type="SUPFAM" id="SSF53474">
    <property type="entry name" value="alpha/beta-Hydrolases"/>
    <property type="match status" value="1"/>
</dbReference>
<dbReference type="eggNOG" id="ENOG502RYCJ">
    <property type="taxonomic scope" value="Eukaryota"/>
</dbReference>
<reference evidence="2 3" key="1">
    <citation type="journal article" date="2010" name="Cell">
        <title>The genome of Naegleria gruberi illuminates early eukaryotic versatility.</title>
        <authorList>
            <person name="Fritz-Laylin L.K."/>
            <person name="Prochnik S.E."/>
            <person name="Ginger M.L."/>
            <person name="Dacks J.B."/>
            <person name="Carpenter M.L."/>
            <person name="Field M.C."/>
            <person name="Kuo A."/>
            <person name="Paredez A."/>
            <person name="Chapman J."/>
            <person name="Pham J."/>
            <person name="Shu S."/>
            <person name="Neupane R."/>
            <person name="Cipriano M."/>
            <person name="Mancuso J."/>
            <person name="Tu H."/>
            <person name="Salamov A."/>
            <person name="Lindquist E."/>
            <person name="Shapiro H."/>
            <person name="Lucas S."/>
            <person name="Grigoriev I.V."/>
            <person name="Cande W.Z."/>
            <person name="Fulton C."/>
            <person name="Rokhsar D.S."/>
            <person name="Dawson S.C."/>
        </authorList>
    </citation>
    <scope>NUCLEOTIDE SEQUENCE [LARGE SCALE GENOMIC DNA]</scope>
    <source>
        <strain evidence="2 3">NEG-M</strain>
    </source>
</reference>
<dbReference type="VEuPathDB" id="AmoebaDB:NAEGRDRAFT_74988"/>
<dbReference type="OrthoDB" id="6020543at2759"/>
<feature type="chain" id="PRO_5003038032" evidence="1">
    <location>
        <begin position="28"/>
        <end position="340"/>
    </location>
</feature>
<feature type="signal peptide" evidence="1">
    <location>
        <begin position="1"/>
        <end position="27"/>
    </location>
</feature>
<organism evidence="3">
    <name type="scientific">Naegleria gruberi</name>
    <name type="common">Amoeba</name>
    <dbReference type="NCBI Taxonomy" id="5762"/>
    <lineage>
        <taxon>Eukaryota</taxon>
        <taxon>Discoba</taxon>
        <taxon>Heterolobosea</taxon>
        <taxon>Tetramitia</taxon>
        <taxon>Eutetramitia</taxon>
        <taxon>Vahlkampfiidae</taxon>
        <taxon>Naegleria</taxon>
    </lineage>
</organism>
<dbReference type="InParanoid" id="D2W0U9"/>
<dbReference type="AlphaFoldDB" id="D2W0U9"/>
<proteinExistence type="predicted"/>
<dbReference type="KEGG" id="ngr:NAEGRDRAFT_74988"/>
<dbReference type="Gene3D" id="3.40.50.1820">
    <property type="entry name" value="alpha/beta hydrolase"/>
    <property type="match status" value="1"/>
</dbReference>
<dbReference type="OMA" id="AMITNNY"/>
<dbReference type="InterPro" id="IPR029058">
    <property type="entry name" value="AB_hydrolase_fold"/>
</dbReference>
<keyword evidence="3" id="KW-1185">Reference proteome</keyword>
<dbReference type="RefSeq" id="XP_002670096.1">
    <property type="nucleotide sequence ID" value="XM_002670050.1"/>
</dbReference>
<evidence type="ECO:0000313" key="3">
    <source>
        <dbReference type="Proteomes" id="UP000006671"/>
    </source>
</evidence>
<keyword evidence="1" id="KW-0732">Signal</keyword>
<sequence>MKVLLLSLVVLCVLCSSYNLMIGGALGETNALSYPLPKLSIVPGTLTVSGLSSGAYMATQFHVAFSKTVRGAGVFAGGPYYCAQNDFAKANAGCMKVASMIDLDSIQANVKEFERQGLIDPIENLKGQSVYLFSGLKDYVVFQAVMNKLKDQYSKYFGITRIVAHFGSIASHAMITNNYGGKCDFFGSPFINNCDYDAASEVFSTLLKEYNGTSIPHVEENFYMFPQKDKYLASSFDEYGYIYIPKACRTTQCRIHVVFHGCLQGRSSIGDVYAKNAGYLQHAELNNLIILFPQVTTLAKVNPNGCMDWWGYTNEKYATKEGEQLVAVRNMLLDLGVTDF</sequence>
<dbReference type="Proteomes" id="UP000006671">
    <property type="component" value="Unassembled WGS sequence"/>
</dbReference>
<protein>
    <submittedName>
        <fullName evidence="2">Predicted protein</fullName>
    </submittedName>
</protein>
<dbReference type="PANTHER" id="PTHR42972">
    <property type="entry name" value="TOL-PAL SYSTEM PROTEIN TOLB"/>
    <property type="match status" value="1"/>
</dbReference>
<evidence type="ECO:0000256" key="1">
    <source>
        <dbReference type="SAM" id="SignalP"/>
    </source>
</evidence>
<accession>D2W0U9</accession>
<gene>
    <name evidence="2" type="ORF">NAEGRDRAFT_74988</name>
</gene>
<dbReference type="PANTHER" id="PTHR42972:SF8">
    <property type="entry name" value="POLYHYDROXYBUTYRATE DEPOLYMERASE"/>
    <property type="match status" value="1"/>
</dbReference>
<evidence type="ECO:0000313" key="2">
    <source>
        <dbReference type="EMBL" id="EFC37352.1"/>
    </source>
</evidence>
<name>D2W0U9_NAEGR</name>
<dbReference type="GeneID" id="8857298"/>
<dbReference type="EMBL" id="GG738919">
    <property type="protein sequence ID" value="EFC37352.1"/>
    <property type="molecule type" value="Genomic_DNA"/>
</dbReference>